<dbReference type="GO" id="GO:0044773">
    <property type="term" value="P:mitotic DNA damage checkpoint signaling"/>
    <property type="evidence" value="ECO:0007669"/>
    <property type="project" value="TreeGrafter"/>
</dbReference>
<dbReference type="SUPFAM" id="SSF56112">
    <property type="entry name" value="Protein kinase-like (PK-like)"/>
    <property type="match status" value="1"/>
</dbReference>
<keyword evidence="14" id="KW-1185">Reference proteome</keyword>
<dbReference type="InterPro" id="IPR000253">
    <property type="entry name" value="FHA_dom"/>
</dbReference>
<comment type="caution">
    <text evidence="13">The sequence shown here is derived from an EMBL/GenBank/DDBJ whole genome shotgun (WGS) entry which is preliminary data.</text>
</comment>
<evidence type="ECO:0000256" key="4">
    <source>
        <dbReference type="ARBA" id="ARBA00022741"/>
    </source>
</evidence>
<keyword evidence="6 9" id="KW-0067">ATP-binding</keyword>
<feature type="compositionally biased region" description="Basic residues" evidence="10">
    <location>
        <begin position="69"/>
        <end position="80"/>
    </location>
</feature>
<keyword evidence="5" id="KW-0418">Kinase</keyword>
<evidence type="ECO:0000256" key="9">
    <source>
        <dbReference type="PROSITE-ProRule" id="PRU10141"/>
    </source>
</evidence>
<name>A0AAD8DIF1_9FUNG</name>
<dbReference type="AlphaFoldDB" id="A0AAD8DIF1"/>
<dbReference type="PROSITE" id="PS00108">
    <property type="entry name" value="PROTEIN_KINASE_ST"/>
    <property type="match status" value="1"/>
</dbReference>
<evidence type="ECO:0000256" key="6">
    <source>
        <dbReference type="ARBA" id="ARBA00022840"/>
    </source>
</evidence>
<feature type="compositionally biased region" description="Polar residues" evidence="10">
    <location>
        <begin position="1"/>
        <end position="15"/>
    </location>
</feature>
<evidence type="ECO:0000256" key="8">
    <source>
        <dbReference type="ARBA" id="ARBA00048679"/>
    </source>
</evidence>
<organism evidence="13 14">
    <name type="scientific">Lichtheimia ornata</name>
    <dbReference type="NCBI Taxonomy" id="688661"/>
    <lineage>
        <taxon>Eukaryota</taxon>
        <taxon>Fungi</taxon>
        <taxon>Fungi incertae sedis</taxon>
        <taxon>Mucoromycota</taxon>
        <taxon>Mucoromycotina</taxon>
        <taxon>Mucoromycetes</taxon>
        <taxon>Mucorales</taxon>
        <taxon>Lichtheimiaceae</taxon>
        <taxon>Lichtheimia</taxon>
    </lineage>
</organism>
<feature type="compositionally biased region" description="Low complexity" evidence="10">
    <location>
        <begin position="48"/>
        <end position="68"/>
    </location>
</feature>
<dbReference type="Gene3D" id="1.10.510.10">
    <property type="entry name" value="Transferase(Phosphotransferase) domain 1"/>
    <property type="match status" value="1"/>
</dbReference>
<evidence type="ECO:0000259" key="12">
    <source>
        <dbReference type="PROSITE" id="PS50011"/>
    </source>
</evidence>
<evidence type="ECO:0000259" key="11">
    <source>
        <dbReference type="PROSITE" id="PS50006"/>
    </source>
</evidence>
<reference evidence="13 14" key="1">
    <citation type="submission" date="2023-03" db="EMBL/GenBank/DDBJ databases">
        <title>Genome sequence of Lichtheimia ornata CBS 291.66.</title>
        <authorList>
            <person name="Mohabir J.T."/>
            <person name="Shea T.P."/>
            <person name="Kurbessoian T."/>
            <person name="Berby B."/>
            <person name="Fontaine J."/>
            <person name="Livny J."/>
            <person name="Gnirke A."/>
            <person name="Stajich J.E."/>
            <person name="Cuomo C.A."/>
        </authorList>
    </citation>
    <scope>NUCLEOTIDE SEQUENCE [LARGE SCALE GENOMIC DNA]</scope>
    <source>
        <strain evidence="13">CBS 291.66</strain>
    </source>
</reference>
<dbReference type="Gene3D" id="2.60.200.20">
    <property type="match status" value="1"/>
</dbReference>
<dbReference type="InterPro" id="IPR000719">
    <property type="entry name" value="Prot_kinase_dom"/>
</dbReference>
<dbReference type="Pfam" id="PF00069">
    <property type="entry name" value="Pkinase"/>
    <property type="match status" value="1"/>
</dbReference>
<keyword evidence="3" id="KW-0723">Serine/threonine-protein kinase</keyword>
<dbReference type="InterPro" id="IPR011009">
    <property type="entry name" value="Kinase-like_dom_sf"/>
</dbReference>
<dbReference type="Proteomes" id="UP001234581">
    <property type="component" value="Unassembled WGS sequence"/>
</dbReference>
<dbReference type="Pfam" id="PF00498">
    <property type="entry name" value="FHA"/>
    <property type="match status" value="1"/>
</dbReference>
<evidence type="ECO:0000256" key="7">
    <source>
        <dbReference type="ARBA" id="ARBA00047899"/>
    </source>
</evidence>
<evidence type="ECO:0000256" key="10">
    <source>
        <dbReference type="SAM" id="MobiDB-lite"/>
    </source>
</evidence>
<dbReference type="GO" id="GO:0005634">
    <property type="term" value="C:nucleus"/>
    <property type="evidence" value="ECO:0007669"/>
    <property type="project" value="TreeGrafter"/>
</dbReference>
<evidence type="ECO:0000256" key="2">
    <source>
        <dbReference type="ARBA" id="ARBA00012513"/>
    </source>
</evidence>
<dbReference type="SUPFAM" id="SSF49879">
    <property type="entry name" value="SMAD/FHA domain"/>
    <property type="match status" value="1"/>
</dbReference>
<dbReference type="GO" id="GO:0005737">
    <property type="term" value="C:cytoplasm"/>
    <property type="evidence" value="ECO:0007669"/>
    <property type="project" value="TreeGrafter"/>
</dbReference>
<evidence type="ECO:0000313" key="14">
    <source>
        <dbReference type="Proteomes" id="UP001234581"/>
    </source>
</evidence>
<comment type="catalytic activity">
    <reaction evidence="7">
        <text>L-threonyl-[protein] + ATP = O-phospho-L-threonyl-[protein] + ADP + H(+)</text>
        <dbReference type="Rhea" id="RHEA:46608"/>
        <dbReference type="Rhea" id="RHEA-COMP:11060"/>
        <dbReference type="Rhea" id="RHEA-COMP:11605"/>
        <dbReference type="ChEBI" id="CHEBI:15378"/>
        <dbReference type="ChEBI" id="CHEBI:30013"/>
        <dbReference type="ChEBI" id="CHEBI:30616"/>
        <dbReference type="ChEBI" id="CHEBI:61977"/>
        <dbReference type="ChEBI" id="CHEBI:456216"/>
        <dbReference type="EC" id="2.7.11.1"/>
    </reaction>
</comment>
<dbReference type="SMART" id="SM00220">
    <property type="entry name" value="S_TKc"/>
    <property type="match status" value="1"/>
</dbReference>
<feature type="region of interest" description="Disordered" evidence="10">
    <location>
        <begin position="1"/>
        <end position="116"/>
    </location>
</feature>
<evidence type="ECO:0000256" key="1">
    <source>
        <dbReference type="ARBA" id="ARBA00005575"/>
    </source>
</evidence>
<proteinExistence type="inferred from homology"/>
<feature type="domain" description="Protein kinase" evidence="12">
    <location>
        <begin position="253"/>
        <end position="527"/>
    </location>
</feature>
<feature type="compositionally biased region" description="Polar residues" evidence="10">
    <location>
        <begin position="32"/>
        <end position="47"/>
    </location>
</feature>
<protein>
    <recommendedName>
        <fullName evidence="2">non-specific serine/threonine protein kinase</fullName>
        <ecNumber evidence="2">2.7.11.1</ecNumber>
    </recommendedName>
</protein>
<dbReference type="PANTHER" id="PTHR44167">
    <property type="entry name" value="OVARIAN-SPECIFIC SERINE/THREONINE-PROTEIN KINASE LOK-RELATED"/>
    <property type="match status" value="1"/>
</dbReference>
<evidence type="ECO:0000256" key="3">
    <source>
        <dbReference type="ARBA" id="ARBA00022527"/>
    </source>
</evidence>
<dbReference type="InterPro" id="IPR008984">
    <property type="entry name" value="SMAD_FHA_dom_sf"/>
</dbReference>
<evidence type="ECO:0000256" key="5">
    <source>
        <dbReference type="ARBA" id="ARBA00022777"/>
    </source>
</evidence>
<comment type="similarity">
    <text evidence="1">Belongs to the protein kinase superfamily. CAMK Ser/Thr protein kinase family. CHEK2 subfamily.</text>
</comment>
<gene>
    <name evidence="13" type="ORF">O0I10_001180</name>
</gene>
<dbReference type="PROSITE" id="PS00107">
    <property type="entry name" value="PROTEIN_KINASE_ATP"/>
    <property type="match status" value="1"/>
</dbReference>
<keyword evidence="5" id="KW-0808">Transferase</keyword>
<feature type="region of interest" description="Disordered" evidence="10">
    <location>
        <begin position="554"/>
        <end position="575"/>
    </location>
</feature>
<dbReference type="GO" id="GO:0005524">
    <property type="term" value="F:ATP binding"/>
    <property type="evidence" value="ECO:0007669"/>
    <property type="project" value="UniProtKB-UniRule"/>
</dbReference>
<dbReference type="FunFam" id="1.10.510.10:FF:000571">
    <property type="entry name" value="Maternal embryonic leucine zipper kinase"/>
    <property type="match status" value="1"/>
</dbReference>
<sequence>MGKTKSSLHSGQSVPQGPDPGNLLTPPGSAETMPTSNTSSGSLVRTPSSSRLSSKDFLSVRSKNSISKHNSKIKPHKSSNKKGSTSSATSASRFNIRSRSLPAPPHTREIANASTGTCSDDPDILATLVSQDPWIANKLVKENFSNSRNKRQHCVIGSHQDCDIRLQGLERKHCIIYPTFSYHKNDVALNLHLVDRSKNGTWVGKQVFKQGRTVLDEGSELIFKNSAGEDLYRFKVHIANVPRDKRTFDELYRDIDYTLGQGTFGQVKKVQDKDNPSDMYACKTINLEKFKDENTSLRMLYTEVCIQMELQKHPCVLKVERVLESRTELFIIMEYGKDGDLFEYLQKNQATEDEIRIIFDQIFHAVAFMHANKVVHRDLKLENVIVMNKDKLHVKLGDFGMSRFDPSGRGNFDTACGTMIYCAPERLYASDASGGRKLNYNKSVDVWSLGVMLYASLAHSMPFNVNDIDSPEGRRALENRIRTGRVSFHDAVWHRVSADAKDLILRMLETDHAKRPTMDEVISHRWLAPENIENDRTRLKGLYRCPELQSFNIQLASQPPSPSPSSSSSTIASHH</sequence>
<dbReference type="PROSITE" id="PS50006">
    <property type="entry name" value="FHA_DOMAIN"/>
    <property type="match status" value="1"/>
</dbReference>
<keyword evidence="4 9" id="KW-0547">Nucleotide-binding</keyword>
<dbReference type="GeneID" id="83208598"/>
<dbReference type="EC" id="2.7.11.1" evidence="2"/>
<dbReference type="PANTHER" id="PTHR44167:SF24">
    <property type="entry name" value="SERINE_THREONINE-PROTEIN KINASE CHK2"/>
    <property type="match status" value="1"/>
</dbReference>
<evidence type="ECO:0000313" key="13">
    <source>
        <dbReference type="EMBL" id="KAJ8663003.1"/>
    </source>
</evidence>
<feature type="domain" description="FHA" evidence="11">
    <location>
        <begin position="154"/>
        <end position="208"/>
    </location>
</feature>
<dbReference type="CDD" id="cd00060">
    <property type="entry name" value="FHA"/>
    <property type="match status" value="1"/>
</dbReference>
<dbReference type="GO" id="GO:0004674">
    <property type="term" value="F:protein serine/threonine kinase activity"/>
    <property type="evidence" value="ECO:0007669"/>
    <property type="project" value="UniProtKB-KW"/>
</dbReference>
<dbReference type="RefSeq" id="XP_058347915.1">
    <property type="nucleotide sequence ID" value="XM_058481277.1"/>
</dbReference>
<accession>A0AAD8DIF1</accession>
<dbReference type="Gene3D" id="3.30.200.20">
    <property type="entry name" value="Phosphorylase Kinase, domain 1"/>
    <property type="match status" value="1"/>
</dbReference>
<feature type="binding site" evidence="9">
    <location>
        <position position="283"/>
    </location>
    <ligand>
        <name>ATP</name>
        <dbReference type="ChEBI" id="CHEBI:30616"/>
    </ligand>
</feature>
<comment type="catalytic activity">
    <reaction evidence="8">
        <text>L-seryl-[protein] + ATP = O-phospho-L-seryl-[protein] + ADP + H(+)</text>
        <dbReference type="Rhea" id="RHEA:17989"/>
        <dbReference type="Rhea" id="RHEA-COMP:9863"/>
        <dbReference type="Rhea" id="RHEA-COMP:11604"/>
        <dbReference type="ChEBI" id="CHEBI:15378"/>
        <dbReference type="ChEBI" id="CHEBI:29999"/>
        <dbReference type="ChEBI" id="CHEBI:30616"/>
        <dbReference type="ChEBI" id="CHEBI:83421"/>
        <dbReference type="ChEBI" id="CHEBI:456216"/>
        <dbReference type="EC" id="2.7.11.1"/>
    </reaction>
</comment>
<dbReference type="InterPro" id="IPR017441">
    <property type="entry name" value="Protein_kinase_ATP_BS"/>
</dbReference>
<dbReference type="PROSITE" id="PS50011">
    <property type="entry name" value="PROTEIN_KINASE_DOM"/>
    <property type="match status" value="1"/>
</dbReference>
<feature type="compositionally biased region" description="Low complexity" evidence="10">
    <location>
        <begin position="81"/>
        <end position="92"/>
    </location>
</feature>
<dbReference type="EMBL" id="JARTCD010000003">
    <property type="protein sequence ID" value="KAJ8663003.1"/>
    <property type="molecule type" value="Genomic_DNA"/>
</dbReference>
<dbReference type="InterPro" id="IPR008271">
    <property type="entry name" value="Ser/Thr_kinase_AS"/>
</dbReference>